<feature type="region of interest" description="Disordered" evidence="1">
    <location>
        <begin position="990"/>
        <end position="1012"/>
    </location>
</feature>
<keyword evidence="3" id="KW-1185">Reference proteome</keyword>
<gene>
    <name evidence="2" type="ORF">P4O66_017921</name>
</gene>
<feature type="region of interest" description="Disordered" evidence="1">
    <location>
        <begin position="1288"/>
        <end position="1322"/>
    </location>
</feature>
<evidence type="ECO:0000313" key="3">
    <source>
        <dbReference type="Proteomes" id="UP001239994"/>
    </source>
</evidence>
<protein>
    <submittedName>
        <fullName evidence="2">Uncharacterized protein</fullName>
    </submittedName>
</protein>
<organism evidence="2 3">
    <name type="scientific">Electrophorus voltai</name>
    <dbReference type="NCBI Taxonomy" id="2609070"/>
    <lineage>
        <taxon>Eukaryota</taxon>
        <taxon>Metazoa</taxon>
        <taxon>Chordata</taxon>
        <taxon>Craniata</taxon>
        <taxon>Vertebrata</taxon>
        <taxon>Euteleostomi</taxon>
        <taxon>Actinopterygii</taxon>
        <taxon>Neopterygii</taxon>
        <taxon>Teleostei</taxon>
        <taxon>Ostariophysi</taxon>
        <taxon>Gymnotiformes</taxon>
        <taxon>Gymnotoidei</taxon>
        <taxon>Gymnotidae</taxon>
        <taxon>Electrophorus</taxon>
    </lineage>
</organism>
<feature type="compositionally biased region" description="Basic and acidic residues" evidence="1">
    <location>
        <begin position="515"/>
        <end position="524"/>
    </location>
</feature>
<feature type="compositionally biased region" description="Basic and acidic residues" evidence="1">
    <location>
        <begin position="300"/>
        <end position="315"/>
    </location>
</feature>
<feature type="region of interest" description="Disordered" evidence="1">
    <location>
        <begin position="238"/>
        <end position="317"/>
    </location>
</feature>
<dbReference type="Proteomes" id="UP001239994">
    <property type="component" value="Unassembled WGS sequence"/>
</dbReference>
<feature type="region of interest" description="Disordered" evidence="1">
    <location>
        <begin position="933"/>
        <end position="954"/>
    </location>
</feature>
<feature type="compositionally biased region" description="Basic and acidic residues" evidence="1">
    <location>
        <begin position="577"/>
        <end position="596"/>
    </location>
</feature>
<accession>A0AAD9DNJ2</accession>
<name>A0AAD9DNJ2_9TELE</name>
<sequence length="1440" mass="168486">MEDEFPDKERDDEKEGVGGKRDQAEKRKEKKQKKQTEDEVMVYSEGSEQTAVRDREEPSDGKKQERVGDIDRETKSRTGSDRVSSEVGKRNYREERKIPKTSERDEHDKVTHRWLDRQDVSGAKDSKQDQGEMDVREGDKERREEGKRRGTVNHDEQKRSDDSREEVERNIQRSDGKSREDKRESETREICVKSDRLVNGSDGEVQWHVVSSVEHDSMDEDVQRPKEQKGAMWGKVYGKRVRDKGESEEEESSVRNSLEERDEFERKGRGDSHEMGEDCVQHEINECNEGEQNKGGAEMSIKHTEEEEGEKDMSIDGKGNCILNLDWKNSDWPERKNQKPIQTGECTAGRPTDSSAALNITGDSEDKAKELFENPRLLKIEPRGGLHAPLQPPYLQKDILGKKLLPQWGRVPSEESEITQHVEAFSRHSDDAKVDFLSKFSENILDLTDLSPAEPSAVLAGTTDIVSLDVLHPFFHPWQDEKGGEREEDDNMEEENRAQAAERRHQQKVSLDMLLSDHDLEHSSRSSSSSLSKPSSPQQELLKSSNSALCCLRPETAHGRLARIMTAEVTEQDMEEEKGKKEEEGEEKRRKQEAHDKRRKEQKPREDEQKRTMRIETRKWEEQEAEREGRMRERLTTQLLREQTSDEELKENKRRQQYGEKERWRQSVETNNQIEEERVKVAQERERRLHLLQEELRREEEEEEKRMKKENEERIRALEYRLQREMKEEEDCLHKDTQTKLQQLKEQALRERETQICKLREENDARLRELHSELEAERERMEAWRWWDLDKIKAQSEEELNTERKWLQKRKEEQLASFKLKGRVGDQQRELRSPWPELQLYEYQRELSDVLQEVREEVQREHNRKLEQLKEEYRHQLQTLRHTHLEEAGDLKKRRQQLSEEEDEAEKGIEALPHLLRERESLHAELERLREDRRRERREEMEREREERRRETEVNRRMMVEKERLQSQSALLQARCDEFHRRLSELDQKESKECELERKKEEEREEKKKCKEESLRLEDLELPLSPVPASHDNHSSIDDLREYISCEGVSLQRARWFLEKQTSCLRERQAALKAAHPTLQNHTPGGSAHHFCQIIKNFKASGAVAVKKGSGHPRKSKCQDHLLNRIQLQDWVSTSAELPQDWQQADAAKKPILSKKNIKDRLTFYRKCKDWTTEDWGKVNFYDEALFRLFGTSGQMIVQRRKGEGYNESCVIPTLSCDEDERLVGDRKVTFHVTDSETSSVYGQQGTAPTLPVKVQQLAESLQQISGQLNTVLGALGSLTQRTLPFQPLSQQPRSSSYPPPPSWAWPPSPTSSSAANQNGFSHSFSHTINGVTKRHGSDLVNTHWNKLFSGVSMDTSTPYAMSAPRAYCGYTPASLSSVQSSELDGQRLQGLIEGNKRWLETRRKDPNMPLFTRYRTPPSMNGLVQLSLDDNNQIKVYHY</sequence>
<dbReference type="Gene3D" id="3.30.420.10">
    <property type="entry name" value="Ribonuclease H-like superfamily/Ribonuclease H"/>
    <property type="match status" value="1"/>
</dbReference>
<comment type="caution">
    <text evidence="2">The sequence shown here is derived from an EMBL/GenBank/DDBJ whole genome shotgun (WGS) entry which is preliminary data.</text>
</comment>
<feature type="region of interest" description="Disordered" evidence="1">
    <location>
        <begin position="214"/>
        <end position="233"/>
    </location>
</feature>
<feature type="region of interest" description="Disordered" evidence="1">
    <location>
        <begin position="477"/>
        <end position="668"/>
    </location>
</feature>
<feature type="compositionally biased region" description="Basic and acidic residues" evidence="1">
    <location>
        <begin position="51"/>
        <end position="196"/>
    </location>
</feature>
<feature type="region of interest" description="Disordered" evidence="1">
    <location>
        <begin position="1"/>
        <end position="198"/>
    </location>
</feature>
<feature type="region of interest" description="Disordered" evidence="1">
    <location>
        <begin position="331"/>
        <end position="359"/>
    </location>
</feature>
<proteinExistence type="predicted"/>
<evidence type="ECO:0000313" key="2">
    <source>
        <dbReference type="EMBL" id="KAK1786212.1"/>
    </source>
</evidence>
<feature type="compositionally biased region" description="Basic and acidic residues" evidence="1">
    <location>
        <begin position="657"/>
        <end position="666"/>
    </location>
</feature>
<evidence type="ECO:0000256" key="1">
    <source>
        <dbReference type="SAM" id="MobiDB-lite"/>
    </source>
</evidence>
<dbReference type="GO" id="GO:0003676">
    <property type="term" value="F:nucleic acid binding"/>
    <property type="evidence" value="ECO:0007669"/>
    <property type="project" value="InterPro"/>
</dbReference>
<feature type="region of interest" description="Disordered" evidence="1">
    <location>
        <begin position="890"/>
        <end position="912"/>
    </location>
</feature>
<feature type="compositionally biased region" description="Low complexity" evidence="1">
    <location>
        <begin position="1288"/>
        <end position="1297"/>
    </location>
</feature>
<dbReference type="InterPro" id="IPR036397">
    <property type="entry name" value="RNaseH_sf"/>
</dbReference>
<feature type="compositionally biased region" description="Basic and acidic residues" evidence="1">
    <location>
        <begin position="257"/>
        <end position="285"/>
    </location>
</feature>
<feature type="compositionally biased region" description="Basic and acidic residues" evidence="1">
    <location>
        <begin position="603"/>
        <end position="635"/>
    </location>
</feature>
<feature type="compositionally biased region" description="Basic and acidic residues" evidence="1">
    <location>
        <begin position="494"/>
        <end position="504"/>
    </location>
</feature>
<feature type="compositionally biased region" description="Basic and acidic residues" evidence="1">
    <location>
        <begin position="7"/>
        <end position="27"/>
    </location>
</feature>
<reference evidence="2" key="1">
    <citation type="submission" date="2023-03" db="EMBL/GenBank/DDBJ databases">
        <title>Electrophorus voltai genome.</title>
        <authorList>
            <person name="Bian C."/>
        </authorList>
    </citation>
    <scope>NUCLEOTIDE SEQUENCE</scope>
    <source>
        <strain evidence="2">CB-2022</strain>
        <tissue evidence="2">Muscle</tissue>
    </source>
</reference>
<feature type="compositionally biased region" description="Pro residues" evidence="1">
    <location>
        <begin position="1298"/>
        <end position="1310"/>
    </location>
</feature>
<feature type="compositionally biased region" description="Basic and acidic residues" evidence="1">
    <location>
        <begin position="214"/>
        <end position="229"/>
    </location>
</feature>
<dbReference type="EMBL" id="JAROKS010000025">
    <property type="protein sequence ID" value="KAK1786212.1"/>
    <property type="molecule type" value="Genomic_DNA"/>
</dbReference>
<feature type="compositionally biased region" description="Low complexity" evidence="1">
    <location>
        <begin position="525"/>
        <end position="542"/>
    </location>
</feature>